<dbReference type="EC" id="2.7.11.1" evidence="1"/>
<dbReference type="Pfam" id="PF00069">
    <property type="entry name" value="Pkinase"/>
    <property type="match status" value="2"/>
</dbReference>
<dbReference type="Gene3D" id="1.10.510.10">
    <property type="entry name" value="Transferase(Phosphotransferase) domain 1"/>
    <property type="match status" value="1"/>
</dbReference>
<feature type="region of interest" description="Disordered" evidence="10">
    <location>
        <begin position="1165"/>
        <end position="1184"/>
    </location>
</feature>
<dbReference type="VEuPathDB" id="TriTrypDB:TcYC6_0070220"/>
<dbReference type="PROSITE" id="PS00108">
    <property type="entry name" value="PROTEIN_KINASE_ST"/>
    <property type="match status" value="1"/>
</dbReference>
<evidence type="ECO:0000313" key="13">
    <source>
        <dbReference type="Proteomes" id="UP000246078"/>
    </source>
</evidence>
<dbReference type="VEuPathDB" id="TriTrypDB:TcCLB.506691.90"/>
<dbReference type="VEuPathDB" id="TriTrypDB:C4B63_23g267"/>
<proteinExistence type="predicted"/>
<dbReference type="SMART" id="SM00220">
    <property type="entry name" value="S_TKc"/>
    <property type="match status" value="1"/>
</dbReference>
<comment type="caution">
    <text evidence="12">The sequence shown here is derived from an EMBL/GenBank/DDBJ whole genome shotgun (WGS) entry which is preliminary data.</text>
</comment>
<dbReference type="GO" id="GO:0005524">
    <property type="term" value="F:ATP binding"/>
    <property type="evidence" value="ECO:0007669"/>
    <property type="project" value="UniProtKB-UniRule"/>
</dbReference>
<dbReference type="InterPro" id="IPR011009">
    <property type="entry name" value="Kinase-like_dom_sf"/>
</dbReference>
<keyword evidence="2" id="KW-0723">Serine/threonine-protein kinase</keyword>
<feature type="binding site" evidence="9">
    <location>
        <position position="248"/>
    </location>
    <ligand>
        <name>ATP</name>
        <dbReference type="ChEBI" id="CHEBI:30616"/>
    </ligand>
</feature>
<dbReference type="VEuPathDB" id="TriTrypDB:TcCLB.508181.4"/>
<evidence type="ECO:0000259" key="11">
    <source>
        <dbReference type="PROSITE" id="PS50011"/>
    </source>
</evidence>
<dbReference type="VEuPathDB" id="TriTrypDB:Tc_MARK_3264"/>
<dbReference type="VEuPathDB" id="TriTrypDB:ECC02_001808"/>
<keyword evidence="6 9" id="KW-0067">ATP-binding</keyword>
<sequence length="1301" mass="143521">MSERKMVNKSKTGIREKLHSAIAWLFTPGHKSIEYCKNQGEGDHQVSAAVDGSSSLAGDGCPLTTPRANLNVKINREGLQQAAVSAATSQHAGELSTRAAGNNLALDLDAASIDHSEFFSFLEDVIGGKHIEMLKELNQLHESNANSNVEANTVDSPSPAPVESGEGFGESVLRASSFLAPCVEAQGQSERISEVKQDTLANKTERDGASSAARSLKGYELIAYLGKGAFAEVTLARHKATQKLFALKKISKRKVREEGCVQRTFTERQLLASLKHPYLVKLYQAFQSRTHLYLVLEFAQGGDMYFFLESKPWLREMRRKVQKLRRLSFCSDMACSFPGDAQDESDLTSNHSCPSKHLISTVSSFSSTIQLAPDQSRAPIRLVAFYAIQLALVLQYLHDHGFVYRDLKPENVLIARDGNLMLTDFGVAKYYGGTKLKKSGAERTNSFTGTTPYMSPEMLLGEPQDARMDWWSFGCILFEMATGRRPFEGESQYAVVQSIVERDVQVCQDDFLLTSLEIERRVMQLQERYEAFLVRVVGQIKKCKENGSMTEEERTQFSGSLEDAQSTFTVDAAPALHDTSSCGSKNLLGDVTRSSLGEAFCRTFSSETLNAKSSMTIENQALFMNFAVGELDEACDLLKDLICSLLERRTDRRLSGPAVLEHPFFSCPYVCSQIYYKHDARVDPGDISGFYVPTKWKNSFSSGGHFAEDEEKNENGEKNDGNDAEDDDGGTTELQKHLGAARFLAQSPTQRPDNWRELFLEGVVSSLYVPRLLSADDLRYFPHAVTAMGDSVVTQQRALREQIRRKHGVLHPREGEGDHQASPLSVTHKGGHPLHQENQMSEEDEDVEALPHSVSQRSSLVASLRGNKNAAFANEEPLFMGETVSSLAFPHHDTFSVYSLSSLEASPAKYPSLLAKSYGRSYNKECCNEIGRETVTEPMEESSHRLKLSTLDLSYSTSAEAAKATAKTPETTLGGVLAEVAPSLISHSFPLELGESQTAAHQELHPDLGRAYTAPSEIFTSTPTKSRDALPPFNLFTGDLGAREVLSSDTSYVTTEDEDNTGNAFDDIKDQTPGTLHGIAYDVDDYFPSCTKQKRLLLRSKTGIPTQRPSKTNRNIVSVQRLRRSLLDKRATKFSRQLVASARASPTVPQQPPMYASYETFAFKSPKKNSHKTDSEYDNGRCSEDMESRRLSLLSVYSPMLYTATVSPRSPKKTEFLNSDSVVHETNILPGLCNTCRTGTNSDSVEERPSSPTMESSSHLGNGGAGASVQHYLGFTFDSRAGNAFLLGNASNGGSNDKWCF</sequence>
<name>A0A2V2XEK2_TRYCR</name>
<feature type="compositionally biased region" description="Basic and acidic residues" evidence="10">
    <location>
        <begin position="1171"/>
        <end position="1184"/>
    </location>
</feature>
<keyword evidence="5 12" id="KW-0418">Kinase</keyword>
<keyword evidence="3" id="KW-0808">Transferase</keyword>
<dbReference type="GO" id="GO:0004674">
    <property type="term" value="F:protein serine/threonine kinase activity"/>
    <property type="evidence" value="ECO:0007669"/>
    <property type="project" value="UniProtKB-KW"/>
</dbReference>
<dbReference type="VEuPathDB" id="TriTrypDB:TcCLB.484949.9"/>
<dbReference type="VEuPathDB" id="TriTrypDB:TCDM_00352"/>
<gene>
    <name evidence="12" type="ORF">C3747_13g458</name>
</gene>
<dbReference type="CDD" id="cd05123">
    <property type="entry name" value="STKc_AGC"/>
    <property type="match status" value="1"/>
</dbReference>
<evidence type="ECO:0000256" key="3">
    <source>
        <dbReference type="ARBA" id="ARBA00022679"/>
    </source>
</evidence>
<dbReference type="FunFam" id="3.30.200.20:FF:000042">
    <property type="entry name" value="Aurora kinase A"/>
    <property type="match status" value="1"/>
</dbReference>
<feature type="domain" description="Protein kinase" evidence="11">
    <location>
        <begin position="219"/>
        <end position="665"/>
    </location>
</feature>
<feature type="region of interest" description="Disordered" evidence="10">
    <location>
        <begin position="1238"/>
        <end position="1263"/>
    </location>
</feature>
<dbReference type="InterPro" id="IPR000719">
    <property type="entry name" value="Prot_kinase_dom"/>
</dbReference>
<evidence type="ECO:0000313" key="12">
    <source>
        <dbReference type="EMBL" id="PWV18399.1"/>
    </source>
</evidence>
<evidence type="ECO:0000256" key="9">
    <source>
        <dbReference type="PROSITE-ProRule" id="PRU10141"/>
    </source>
</evidence>
<dbReference type="VEuPathDB" id="TriTrypDB:BCY84_15312"/>
<comment type="catalytic activity">
    <reaction evidence="7">
        <text>L-threonyl-[protein] + ATP = O-phospho-L-threonyl-[protein] + ADP + H(+)</text>
        <dbReference type="Rhea" id="RHEA:46608"/>
        <dbReference type="Rhea" id="RHEA-COMP:11060"/>
        <dbReference type="Rhea" id="RHEA-COMP:11605"/>
        <dbReference type="ChEBI" id="CHEBI:15378"/>
        <dbReference type="ChEBI" id="CHEBI:30013"/>
        <dbReference type="ChEBI" id="CHEBI:30616"/>
        <dbReference type="ChEBI" id="CHEBI:61977"/>
        <dbReference type="ChEBI" id="CHEBI:456216"/>
        <dbReference type="EC" id="2.7.11.1"/>
    </reaction>
</comment>
<evidence type="ECO:0000256" key="7">
    <source>
        <dbReference type="ARBA" id="ARBA00047899"/>
    </source>
</evidence>
<dbReference type="VEuPathDB" id="TriTrypDB:TcG_00884"/>
<dbReference type="PANTHER" id="PTHR24356:SF407">
    <property type="entry name" value="RAC SERINE_THREONINE-PROTEIN KINASE"/>
    <property type="match status" value="1"/>
</dbReference>
<dbReference type="EMBL" id="PRFC01000013">
    <property type="protein sequence ID" value="PWV18399.1"/>
    <property type="molecule type" value="Genomic_DNA"/>
</dbReference>
<dbReference type="Proteomes" id="UP000246078">
    <property type="component" value="Unassembled WGS sequence"/>
</dbReference>
<reference evidence="12 13" key="1">
    <citation type="journal article" date="2018" name="Microb. Genom.">
        <title>Expanding an expanded genome: long-read sequencing of Trypanosoma cruzi.</title>
        <authorList>
            <person name="Berna L."/>
            <person name="Rodriguez M."/>
            <person name="Chiribao M.L."/>
            <person name="Parodi-Talice A."/>
            <person name="Pita S."/>
            <person name="Rijo G."/>
            <person name="Alvarez-Valin F."/>
            <person name="Robello C."/>
        </authorList>
    </citation>
    <scope>NUCLEOTIDE SEQUENCE [LARGE SCALE GENOMIC DNA]</scope>
    <source>
        <strain evidence="12 13">TCC</strain>
    </source>
</reference>
<dbReference type="VEuPathDB" id="TriTrypDB:TcCL_NonESM01179"/>
<dbReference type="VEuPathDB" id="TriTrypDB:C3747_13g458"/>
<evidence type="ECO:0000256" key="8">
    <source>
        <dbReference type="ARBA" id="ARBA00048679"/>
    </source>
</evidence>
<dbReference type="SUPFAM" id="SSF56112">
    <property type="entry name" value="Protein kinase-like (PK-like)"/>
    <property type="match status" value="1"/>
</dbReference>
<dbReference type="GO" id="GO:0035556">
    <property type="term" value="P:intracellular signal transduction"/>
    <property type="evidence" value="ECO:0007669"/>
    <property type="project" value="TreeGrafter"/>
</dbReference>
<evidence type="ECO:0000256" key="6">
    <source>
        <dbReference type="ARBA" id="ARBA00022840"/>
    </source>
</evidence>
<feature type="compositionally biased region" description="Polar residues" evidence="10">
    <location>
        <begin position="1250"/>
        <end position="1260"/>
    </location>
</feature>
<dbReference type="PROSITE" id="PS50011">
    <property type="entry name" value="PROTEIN_KINASE_DOM"/>
    <property type="match status" value="1"/>
</dbReference>
<feature type="region of interest" description="Disordered" evidence="10">
    <location>
        <begin position="811"/>
        <end position="845"/>
    </location>
</feature>
<dbReference type="PROSITE" id="PS00107">
    <property type="entry name" value="PROTEIN_KINASE_ATP"/>
    <property type="match status" value="1"/>
</dbReference>
<dbReference type="VEuPathDB" id="TriTrypDB:TcCLB.508153.970"/>
<dbReference type="InterPro" id="IPR050236">
    <property type="entry name" value="Ser_Thr_kinase_AGC"/>
</dbReference>
<dbReference type="VEuPathDB" id="TriTrypDB:TCDM_00351"/>
<protein>
    <recommendedName>
        <fullName evidence="1">non-specific serine/threonine protein kinase</fullName>
        <ecNumber evidence="1">2.7.11.1</ecNumber>
    </recommendedName>
</protein>
<accession>A0A2V2XEK2</accession>
<organism evidence="12 13">
    <name type="scientific">Trypanosoma cruzi</name>
    <dbReference type="NCBI Taxonomy" id="5693"/>
    <lineage>
        <taxon>Eukaryota</taxon>
        <taxon>Discoba</taxon>
        <taxon>Euglenozoa</taxon>
        <taxon>Kinetoplastea</taxon>
        <taxon>Metakinetoplastina</taxon>
        <taxon>Trypanosomatida</taxon>
        <taxon>Trypanosomatidae</taxon>
        <taxon>Trypanosoma</taxon>
        <taxon>Schizotrypanum</taxon>
    </lineage>
</organism>
<feature type="region of interest" description="Disordered" evidence="10">
    <location>
        <begin position="703"/>
        <end position="732"/>
    </location>
</feature>
<comment type="catalytic activity">
    <reaction evidence="8">
        <text>L-seryl-[protein] + ATP = O-phospho-L-seryl-[protein] + ADP + H(+)</text>
        <dbReference type="Rhea" id="RHEA:17989"/>
        <dbReference type="Rhea" id="RHEA-COMP:9863"/>
        <dbReference type="Rhea" id="RHEA-COMP:11604"/>
        <dbReference type="ChEBI" id="CHEBI:15378"/>
        <dbReference type="ChEBI" id="CHEBI:29999"/>
        <dbReference type="ChEBI" id="CHEBI:30616"/>
        <dbReference type="ChEBI" id="CHEBI:83421"/>
        <dbReference type="ChEBI" id="CHEBI:456216"/>
        <dbReference type="EC" id="2.7.11.1"/>
    </reaction>
</comment>
<evidence type="ECO:0000256" key="1">
    <source>
        <dbReference type="ARBA" id="ARBA00012513"/>
    </source>
</evidence>
<keyword evidence="4 9" id="KW-0547">Nucleotide-binding</keyword>
<dbReference type="InterPro" id="IPR008271">
    <property type="entry name" value="Ser/Thr_kinase_AS"/>
</dbReference>
<evidence type="ECO:0000256" key="4">
    <source>
        <dbReference type="ARBA" id="ARBA00022741"/>
    </source>
</evidence>
<evidence type="ECO:0000256" key="10">
    <source>
        <dbReference type="SAM" id="MobiDB-lite"/>
    </source>
</evidence>
<dbReference type="PANTHER" id="PTHR24356">
    <property type="entry name" value="SERINE/THREONINE-PROTEIN KINASE"/>
    <property type="match status" value="1"/>
</dbReference>
<dbReference type="VEuPathDB" id="TriTrypDB:TcBrA4_0130730"/>
<dbReference type="Gene3D" id="3.30.200.20">
    <property type="entry name" value="Phosphorylase Kinase, domain 1"/>
    <property type="match status" value="1"/>
</dbReference>
<dbReference type="VEuPathDB" id="TriTrypDB:TCSYLVIO_004470"/>
<evidence type="ECO:0000256" key="5">
    <source>
        <dbReference type="ARBA" id="ARBA00022777"/>
    </source>
</evidence>
<evidence type="ECO:0000256" key="2">
    <source>
        <dbReference type="ARBA" id="ARBA00022527"/>
    </source>
</evidence>
<dbReference type="InterPro" id="IPR045270">
    <property type="entry name" value="STKc_AGC"/>
</dbReference>
<dbReference type="InterPro" id="IPR017441">
    <property type="entry name" value="Protein_kinase_ATP_BS"/>
</dbReference>